<comment type="function">
    <text evidence="1">Important for normal spermatogenesis and male fertility. Specifically required for progression to the post-meiotic stages of spermatocyte development. Seems to be necessary for normal expression levels of a number of testis-expressed gene transcripts, although its role in this process is unclear.</text>
</comment>
<dbReference type="GO" id="GO:0048137">
    <property type="term" value="P:spermatocyte division"/>
    <property type="evidence" value="ECO:0007669"/>
    <property type="project" value="TreeGrafter"/>
</dbReference>
<feature type="region of interest" description="Disordered" evidence="9">
    <location>
        <begin position="58"/>
        <end position="93"/>
    </location>
</feature>
<dbReference type="InterPro" id="IPR029435">
    <property type="entry name" value="TOPAZ1_dom"/>
</dbReference>
<evidence type="ECO:0000256" key="4">
    <source>
        <dbReference type="ARBA" id="ARBA00022490"/>
    </source>
</evidence>
<reference evidence="11" key="1">
    <citation type="thesis" date="2020" institute="ProQuest LLC" country="789 East Eisenhower Parkway, Ann Arbor, MI, USA">
        <title>Comparative Genomics and Chromosome Evolution.</title>
        <authorList>
            <person name="Mudd A.B."/>
        </authorList>
    </citation>
    <scope>NUCLEOTIDE SEQUENCE</scope>
    <source>
        <strain evidence="11">Female2</strain>
        <tissue evidence="11">Blood</tissue>
    </source>
</reference>
<name>A0A8T2JCI0_9PIPI</name>
<feature type="coiled-coil region" evidence="8">
    <location>
        <begin position="635"/>
        <end position="662"/>
    </location>
</feature>
<keyword evidence="8" id="KW-0175">Coiled coil</keyword>
<evidence type="ECO:0000256" key="9">
    <source>
        <dbReference type="SAM" id="MobiDB-lite"/>
    </source>
</evidence>
<keyword evidence="4" id="KW-0963">Cytoplasm</keyword>
<dbReference type="PANTHER" id="PTHR35671:SF1">
    <property type="entry name" value="PROTEIN TOPAZ1"/>
    <property type="match status" value="1"/>
</dbReference>
<feature type="compositionally biased region" description="Basic and acidic residues" evidence="9">
    <location>
        <begin position="84"/>
        <end position="93"/>
    </location>
</feature>
<evidence type="ECO:0000259" key="10">
    <source>
        <dbReference type="Pfam" id="PF14669"/>
    </source>
</evidence>
<evidence type="ECO:0000256" key="5">
    <source>
        <dbReference type="ARBA" id="ARBA00022782"/>
    </source>
</evidence>
<protein>
    <recommendedName>
        <fullName evidence="3">Protein TOPAZ1</fullName>
    </recommendedName>
    <alternativeName>
        <fullName evidence="7">Testis- and ovary-specific PAZ domain-containing protein 1</fullName>
    </alternativeName>
</protein>
<evidence type="ECO:0000256" key="6">
    <source>
        <dbReference type="ARBA" id="ARBA00022871"/>
    </source>
</evidence>
<keyword evidence="6" id="KW-0744">Spermatogenesis</keyword>
<accession>A0A8T2JCI0</accession>
<dbReference type="OrthoDB" id="8859650at2759"/>
<evidence type="ECO:0000256" key="7">
    <source>
        <dbReference type="ARBA" id="ARBA00031943"/>
    </source>
</evidence>
<evidence type="ECO:0000256" key="3">
    <source>
        <dbReference type="ARBA" id="ARBA00016464"/>
    </source>
</evidence>
<sequence length="1731" mass="195160">MIPSRLRKIKGISSVHHESPFSQCSETSNGNNRDNVNAVLSEPCETLHHCTKLSIKSKYGVKRQGNQSRTRKKASKHGGSGHRKTSENGRKKQAEMVLSLCRPRGVDRIPTSSPCRKELSKNDGREKGNVVIKGSVGEELCLAENHQGKKVKNAAKSKSVALITNIRRVKKSQGRKMIQKTSMNKSTKIQKLEASRAVCMKINYVRKQKRTGSEPVLSCDAEGVSSIPTGFPCSPRKGRMSVGRGGNYGMGEWDLVKQQEKAVKNIAENECPLLLTNTRSKKQTPVLFGETPFKKRRKPKNLKKVGEPECIELTEKVKTEQKIMKVTEINQDHVRTTGKKRVRKPGKLNKKKVIGLKNNGKMKICGGGYIDLSTLRTLHVRVQRLTFTSITQGKGNPTANVKNKPLKQPPELRQECVTAKVDDERSDASNVTCSKMRLRSSRKQKCCVFGCCASDQQKTKESSLLQDACTTPKENEQSINGKNCTEPTNKENKCSATYTSSSHNPVVKLEKINMRRLKRWSDPKGDNCKTGNVLPQGEIKELDTVNSTVSNTNCTDRNNKDTKTPVINGLAKRKIKRILKVTLGYKEETVGTTACSHVNSQPDSSLVDAVAVKTTNDQKKSDDCVVSSETSDSCISALQEMIEELNNNKSDSENLNLQKESAPHDQSKIKYGLEEVACPSVQCRNAQLHHMLSENEKPSRYSTGTGFSASCVISDDDSFARGLSDHFSEQAVEHTVNDSHKNGFVDWYKLFSCQRTIPFTGKTIWKCFCARTCVWTFPRKGTPALQTTEILDLGSELTLGVNATDVNFLLDSKEQESLEGGIDKADEVSCKRIKLDSISKENPPAVKDSCDEGRPNTLIYGIEDICTITDDIHPLYESTSIYENFENPWSNAQDQNAKTLCTKECITSDKSKLLTSSHSDTIFEEQQIKNVNNNINISLQKSELEETSEFFDNFDIFSKEPEENQPVSEEIQHGEMDAFSFTEPVELDVNTSNKDIYRSSIQYGILEKRAENNYSERELYLYNGSDEMPENFLDDNGSTKLCESGSPFKTHSSVSALKNTESPKCRKLLNNLDVVKAYEDDVLVLDVIQDDPDLYGFFEEELILCRNPVTSAAFKPIQQSILPFRYCRFFFNTFRGCVKRECLFLHVPCQSDEKVCMSILHKLVDENQTQLIKRAVWIFTTYYRKYLPGIHYDPDLLTKILSSLYTRHLWGDVFNLLENAAIVKILPSVEMLIKLFENIAGAGLRKVVPSLVEVFCKLVEAGMVLKTEEVNLLITALNQLRATQNYINIILDMKSRIESQISNNNCLCDLDLAVEEIKHCKDKNDWCKLGTLYLNVRSGCGNVADIKKFSSCIVDALKKESKEDKCEIPYLSFANKVWKDPNLSAVDKSTLGRIGISMMYYYHQNELWQKGMQVLRKLCAIKIHFTVLKGLTGEERQAPRCQIVNTAVEIYLKCNNITGALRVLRESEWIINTIVWPCERMDVLKRHNLLCIIVEETLYKNMFDICFEVLQNLPGFQNPNADVDVSQYSVLFNKLLRSGVENKSLGVSSSVADFMIAKKIPIDFFYLRALITVLGKCCLWLRARIHYKSAVSLGCYPPLEGNLYRKVLHVPSFLSEVEMLLAIEIFMVSNASSIQSPGGSNQTLQIVLKRSQEGRNKFKDYSGSKDDYQGAVDRLTEASRLSTPRLSIKLMTVNNANEQVYILDHSTCLKWLHENMKWAGKVWLFPCPHKE</sequence>
<dbReference type="EMBL" id="JAACNH010000005">
    <property type="protein sequence ID" value="KAG8442889.1"/>
    <property type="molecule type" value="Genomic_DNA"/>
</dbReference>
<dbReference type="InterPro" id="IPR038952">
    <property type="entry name" value="TOPAZ1"/>
</dbReference>
<keyword evidence="5" id="KW-0221">Differentiation</keyword>
<organism evidence="11 12">
    <name type="scientific">Hymenochirus boettgeri</name>
    <name type="common">Congo dwarf clawed frog</name>
    <dbReference type="NCBI Taxonomy" id="247094"/>
    <lineage>
        <taxon>Eukaryota</taxon>
        <taxon>Metazoa</taxon>
        <taxon>Chordata</taxon>
        <taxon>Craniata</taxon>
        <taxon>Vertebrata</taxon>
        <taxon>Euteleostomi</taxon>
        <taxon>Amphibia</taxon>
        <taxon>Batrachia</taxon>
        <taxon>Anura</taxon>
        <taxon>Pipoidea</taxon>
        <taxon>Pipidae</taxon>
        <taxon>Pipinae</taxon>
        <taxon>Hymenochirus</taxon>
    </lineage>
</organism>
<comment type="subcellular location">
    <subcellularLocation>
        <location evidence="2">Cytoplasm</location>
        <location evidence="2">Cytosol</location>
    </subcellularLocation>
</comment>
<evidence type="ECO:0000256" key="1">
    <source>
        <dbReference type="ARBA" id="ARBA00002132"/>
    </source>
</evidence>
<dbReference type="GO" id="GO:0030154">
    <property type="term" value="P:cell differentiation"/>
    <property type="evidence" value="ECO:0007669"/>
    <property type="project" value="UniProtKB-KW"/>
</dbReference>
<evidence type="ECO:0000256" key="8">
    <source>
        <dbReference type="SAM" id="Coils"/>
    </source>
</evidence>
<dbReference type="Proteomes" id="UP000812440">
    <property type="component" value="Chromosome 6"/>
</dbReference>
<feature type="domain" description="Protein TOPAZ1" evidence="10">
    <location>
        <begin position="1317"/>
        <end position="1491"/>
    </location>
</feature>
<evidence type="ECO:0000256" key="2">
    <source>
        <dbReference type="ARBA" id="ARBA00004514"/>
    </source>
</evidence>
<evidence type="ECO:0000313" key="12">
    <source>
        <dbReference type="Proteomes" id="UP000812440"/>
    </source>
</evidence>
<dbReference type="Pfam" id="PF14669">
    <property type="entry name" value="Asp_Glu_race_2"/>
    <property type="match status" value="1"/>
</dbReference>
<dbReference type="GO" id="GO:0005829">
    <property type="term" value="C:cytosol"/>
    <property type="evidence" value="ECO:0007669"/>
    <property type="project" value="UniProtKB-SubCell"/>
</dbReference>
<evidence type="ECO:0000313" key="11">
    <source>
        <dbReference type="EMBL" id="KAG8442889.1"/>
    </source>
</evidence>
<proteinExistence type="predicted"/>
<keyword evidence="12" id="KW-1185">Reference proteome</keyword>
<comment type="caution">
    <text evidence="11">The sequence shown here is derived from an EMBL/GenBank/DDBJ whole genome shotgun (WGS) entry which is preliminary data.</text>
</comment>
<feature type="compositionally biased region" description="Basic residues" evidence="9">
    <location>
        <begin position="69"/>
        <end position="83"/>
    </location>
</feature>
<dbReference type="PANTHER" id="PTHR35671">
    <property type="entry name" value="PROTEIN TOPAZ1"/>
    <property type="match status" value="1"/>
</dbReference>
<gene>
    <name evidence="11" type="ORF">GDO86_011628</name>
</gene>